<dbReference type="SMART" id="SM00408">
    <property type="entry name" value="IGc2"/>
    <property type="match status" value="3"/>
</dbReference>
<dbReference type="SUPFAM" id="SSF57362">
    <property type="entry name" value="BPTI-like"/>
    <property type="match status" value="10"/>
</dbReference>
<dbReference type="GO" id="GO:0004867">
    <property type="term" value="F:serine-type endopeptidase inhibitor activity"/>
    <property type="evidence" value="ECO:0007669"/>
    <property type="project" value="UniProtKB-KW"/>
</dbReference>
<evidence type="ECO:0000256" key="8">
    <source>
        <dbReference type="ARBA" id="ARBA00023157"/>
    </source>
</evidence>
<keyword evidence="9" id="KW-0393">Immunoglobulin domain</keyword>
<feature type="domain" description="Ig-like" evidence="13">
    <location>
        <begin position="2711"/>
        <end position="2797"/>
    </location>
</feature>
<dbReference type="RefSeq" id="XP_013398712.1">
    <property type="nucleotide sequence ID" value="XM_013543258.1"/>
</dbReference>
<evidence type="ECO:0000256" key="6">
    <source>
        <dbReference type="ARBA" id="ARBA00022737"/>
    </source>
</evidence>
<protein>
    <submittedName>
        <fullName evidence="18 19">Papilin isoform X1</fullName>
    </submittedName>
</protein>
<proteinExistence type="predicted"/>
<evidence type="ECO:0000256" key="7">
    <source>
        <dbReference type="ARBA" id="ARBA00022900"/>
    </source>
</evidence>
<dbReference type="GO" id="GO:0030198">
    <property type="term" value="P:extracellular matrix organization"/>
    <property type="evidence" value="ECO:0007669"/>
    <property type="project" value="InterPro"/>
</dbReference>
<dbReference type="PROSITE" id="PS50279">
    <property type="entry name" value="BPTI_KUNITZ_2"/>
    <property type="match status" value="10"/>
</dbReference>
<evidence type="ECO:0000256" key="11">
    <source>
        <dbReference type="SAM" id="SignalP"/>
    </source>
</evidence>
<dbReference type="SUPFAM" id="SSF82895">
    <property type="entry name" value="TSP-1 type 1 repeat"/>
    <property type="match status" value="7"/>
</dbReference>
<dbReference type="Pfam" id="PF05986">
    <property type="entry name" value="ADAMTS_spacer1"/>
    <property type="match status" value="1"/>
</dbReference>
<feature type="disulfide bond" evidence="10">
    <location>
        <begin position="60"/>
        <end position="71"/>
    </location>
</feature>
<feature type="domain" description="BPTI/Kunitz inhibitor" evidence="12">
    <location>
        <begin position="1295"/>
        <end position="1345"/>
    </location>
</feature>
<feature type="domain" description="BPTI/Kunitz inhibitor" evidence="12">
    <location>
        <begin position="1781"/>
        <end position="1831"/>
    </location>
</feature>
<dbReference type="Pfam" id="PF00095">
    <property type="entry name" value="WAP"/>
    <property type="match status" value="1"/>
</dbReference>
<dbReference type="CDD" id="cd19941">
    <property type="entry name" value="TIL"/>
    <property type="match status" value="7"/>
</dbReference>
<keyword evidence="4" id="KW-0646">Protease inhibitor</keyword>
<dbReference type="GO" id="GO:0005576">
    <property type="term" value="C:extracellular region"/>
    <property type="evidence" value="ECO:0007669"/>
    <property type="project" value="UniProtKB-SubCell"/>
</dbReference>
<keyword evidence="6" id="KW-0677">Repeat</keyword>
<feature type="domain" description="BPTI/Kunitz inhibitor" evidence="12">
    <location>
        <begin position="1413"/>
        <end position="1463"/>
    </location>
</feature>
<dbReference type="RefSeq" id="XP_013398718.1">
    <property type="nucleotide sequence ID" value="XM_013543264.1"/>
</dbReference>
<feature type="domain" description="Ig-like" evidence="13">
    <location>
        <begin position="2618"/>
        <end position="2709"/>
    </location>
</feature>
<feature type="disulfide bond" evidence="10">
    <location>
        <begin position="49"/>
        <end position="86"/>
    </location>
</feature>
<dbReference type="Proteomes" id="UP000085678">
    <property type="component" value="Unplaced"/>
</dbReference>
<dbReference type="CDD" id="cd22639">
    <property type="entry name" value="Kunitz_papilin_lacunin-like"/>
    <property type="match status" value="1"/>
</dbReference>
<dbReference type="FunFam" id="4.10.410.10:FF:000020">
    <property type="entry name" value="Collagen, type VI, alpha 3"/>
    <property type="match status" value="9"/>
</dbReference>
<dbReference type="SUPFAM" id="SSF57567">
    <property type="entry name" value="Serine protease inhibitors"/>
    <property type="match status" value="7"/>
</dbReference>
<evidence type="ECO:0000256" key="2">
    <source>
        <dbReference type="ARBA" id="ARBA00022473"/>
    </source>
</evidence>
<evidence type="ECO:0000259" key="13">
    <source>
        <dbReference type="PROSITE" id="PS50835"/>
    </source>
</evidence>
<feature type="domain" description="Ig-like" evidence="13">
    <location>
        <begin position="2800"/>
        <end position="2887"/>
    </location>
</feature>
<evidence type="ECO:0000256" key="10">
    <source>
        <dbReference type="PIRSR" id="PIRSR613273-3"/>
    </source>
</evidence>
<reference evidence="18 19" key="1">
    <citation type="submission" date="2025-04" db="UniProtKB">
        <authorList>
            <consortium name="RefSeq"/>
        </authorList>
    </citation>
    <scope>IDENTIFICATION</scope>
    <source>
        <tissue evidence="18 19">Gonads</tissue>
    </source>
</reference>
<feature type="domain" description="BPTI/Kunitz inhibitor" evidence="12">
    <location>
        <begin position="2360"/>
        <end position="2410"/>
    </location>
</feature>
<evidence type="ECO:0000313" key="17">
    <source>
        <dbReference type="Proteomes" id="UP000085678"/>
    </source>
</evidence>
<dbReference type="GeneID" id="106165154"/>
<dbReference type="KEGG" id="lak:106165154"/>
<evidence type="ECO:0000313" key="18">
    <source>
        <dbReference type="RefSeq" id="XP_013398712.1"/>
    </source>
</evidence>
<dbReference type="CDD" id="cd00109">
    <property type="entry name" value="Kunitz-type"/>
    <property type="match status" value="9"/>
</dbReference>
<comment type="subcellular location">
    <subcellularLocation>
        <location evidence="1">Secreted</location>
    </subcellularLocation>
</comment>
<keyword evidence="7" id="KW-0722">Serine protease inhibitor</keyword>
<feature type="domain" description="Antistasin-like" evidence="15">
    <location>
        <begin position="2469"/>
        <end position="2494"/>
    </location>
</feature>
<dbReference type="InterPro" id="IPR013098">
    <property type="entry name" value="Ig_I-set"/>
</dbReference>
<accession>A0A1S3IKV4</accession>
<dbReference type="InterPro" id="IPR008197">
    <property type="entry name" value="WAP_dom"/>
</dbReference>
<dbReference type="Pfam" id="PF01826">
    <property type="entry name" value="TIL"/>
    <property type="match status" value="7"/>
</dbReference>
<dbReference type="PROSITE" id="PS50835">
    <property type="entry name" value="IG_LIKE"/>
    <property type="match status" value="3"/>
</dbReference>
<feature type="signal peptide" evidence="11">
    <location>
        <begin position="1"/>
        <end position="32"/>
    </location>
</feature>
<feature type="domain" description="BPTI/Kunitz inhibitor" evidence="12">
    <location>
        <begin position="1354"/>
        <end position="1404"/>
    </location>
</feature>
<dbReference type="FunFam" id="2.60.120.830:FF:000001">
    <property type="entry name" value="A disintegrin and metalloproteinase with thrombospondin motifs 1"/>
    <property type="match status" value="1"/>
</dbReference>
<dbReference type="InterPro" id="IPR013273">
    <property type="entry name" value="ADAMTS/ADAMTS-like"/>
</dbReference>
<evidence type="ECO:0000256" key="9">
    <source>
        <dbReference type="ARBA" id="ARBA00023319"/>
    </source>
</evidence>
<dbReference type="InterPro" id="IPR010909">
    <property type="entry name" value="PLAC"/>
</dbReference>
<dbReference type="PANTHER" id="PTHR13723:SF281">
    <property type="entry name" value="PAPILIN"/>
    <property type="match status" value="1"/>
</dbReference>
<feature type="disulfide bond" evidence="10">
    <location>
        <begin position="45"/>
        <end position="81"/>
    </location>
</feature>
<feature type="chain" id="PRO_5014545833" evidence="11">
    <location>
        <begin position="33"/>
        <end position="2943"/>
    </location>
</feature>
<feature type="domain" description="PLAC" evidence="14">
    <location>
        <begin position="2895"/>
        <end position="2934"/>
    </location>
</feature>
<dbReference type="InterPro" id="IPR036645">
    <property type="entry name" value="Elafin-like_sf"/>
</dbReference>
<keyword evidence="17" id="KW-1185">Reference proteome</keyword>
<gene>
    <name evidence="18 19" type="primary">LOC106165154</name>
</gene>
<dbReference type="SMART" id="SM00217">
    <property type="entry name" value="WAP"/>
    <property type="match status" value="1"/>
</dbReference>
<dbReference type="SUPFAM" id="SSF48726">
    <property type="entry name" value="Immunoglobulin"/>
    <property type="match status" value="3"/>
</dbReference>
<keyword evidence="8 10" id="KW-1015">Disulfide bond</keyword>
<dbReference type="InterPro" id="IPR007110">
    <property type="entry name" value="Ig-like_dom"/>
</dbReference>
<evidence type="ECO:0000256" key="4">
    <source>
        <dbReference type="ARBA" id="ARBA00022690"/>
    </source>
</evidence>
<dbReference type="Pfam" id="PF08686">
    <property type="entry name" value="PLAC"/>
    <property type="match status" value="1"/>
</dbReference>
<dbReference type="InterPro" id="IPR002223">
    <property type="entry name" value="Kunitz_BPTI"/>
</dbReference>
<dbReference type="FunFam" id="2.60.40.10:FF:000032">
    <property type="entry name" value="palladin isoform X1"/>
    <property type="match status" value="1"/>
</dbReference>
<dbReference type="Gene3D" id="2.60.40.10">
    <property type="entry name" value="Immunoglobulins"/>
    <property type="match status" value="3"/>
</dbReference>
<dbReference type="InterPro" id="IPR003598">
    <property type="entry name" value="Ig_sub2"/>
</dbReference>
<dbReference type="FunFam" id="2.20.100.10:FF:000005">
    <property type="entry name" value="ADAM metallopeptidase with thrombospondin type 1 motif 9"/>
    <property type="match status" value="2"/>
</dbReference>
<name>A0A1S3IKV4_LINAN</name>
<dbReference type="Gene3D" id="2.20.100.10">
    <property type="entry name" value="Thrombospondin type-1 (TSP1) repeat"/>
    <property type="match status" value="7"/>
</dbReference>
<evidence type="ECO:0000313" key="19">
    <source>
        <dbReference type="RefSeq" id="XP_013398718.1"/>
    </source>
</evidence>
<dbReference type="InterPro" id="IPR036880">
    <property type="entry name" value="Kunitz_BPTI_sf"/>
</dbReference>
<dbReference type="Pfam" id="PF07679">
    <property type="entry name" value="I-set"/>
    <property type="match status" value="2"/>
</dbReference>
<organism evidence="17 19">
    <name type="scientific">Lingula anatina</name>
    <name type="common">Brachiopod</name>
    <name type="synonym">Lingula unguis</name>
    <dbReference type="NCBI Taxonomy" id="7574"/>
    <lineage>
        <taxon>Eukaryota</taxon>
        <taxon>Metazoa</taxon>
        <taxon>Spiralia</taxon>
        <taxon>Lophotrochozoa</taxon>
        <taxon>Brachiopoda</taxon>
        <taxon>Linguliformea</taxon>
        <taxon>Lingulata</taxon>
        <taxon>Lingulida</taxon>
        <taxon>Linguloidea</taxon>
        <taxon>Lingulidae</taxon>
        <taxon>Lingula</taxon>
    </lineage>
</organism>
<dbReference type="SMART" id="SM00409">
    <property type="entry name" value="IG"/>
    <property type="match status" value="3"/>
</dbReference>
<dbReference type="InterPro" id="IPR050439">
    <property type="entry name" value="ADAMTS_ADAMTS-like"/>
</dbReference>
<dbReference type="InterPro" id="IPR036383">
    <property type="entry name" value="TSP1_rpt_sf"/>
</dbReference>
<dbReference type="InterPro" id="IPR010294">
    <property type="entry name" value="ADAMTS_spacer1"/>
</dbReference>
<dbReference type="InterPro" id="IPR002919">
    <property type="entry name" value="TIL_dom"/>
</dbReference>
<feature type="domain" description="BPTI/Kunitz inhibitor" evidence="12">
    <location>
        <begin position="1483"/>
        <end position="1533"/>
    </location>
</feature>
<dbReference type="InterPro" id="IPR000884">
    <property type="entry name" value="TSP1_rpt"/>
</dbReference>
<dbReference type="InterPro" id="IPR011061">
    <property type="entry name" value="Hirudin/antistatin"/>
</dbReference>
<dbReference type="PANTHER" id="PTHR13723">
    <property type="entry name" value="ADAMTS A DISINTEGRIN AND METALLOPROTEASE WITH THROMBOSPONDIN MOTIFS PROTEASE"/>
    <property type="match status" value="1"/>
</dbReference>
<evidence type="ECO:0000259" key="16">
    <source>
        <dbReference type="PROSITE" id="PS51390"/>
    </source>
</evidence>
<feature type="domain" description="WAP" evidence="16">
    <location>
        <begin position="2530"/>
        <end position="2577"/>
    </location>
</feature>
<dbReference type="SUPFAM" id="SSF57256">
    <property type="entry name" value="Elafin-like"/>
    <property type="match status" value="1"/>
</dbReference>
<dbReference type="InterPro" id="IPR003599">
    <property type="entry name" value="Ig_sub"/>
</dbReference>
<feature type="domain" description="BPTI/Kunitz inhibitor" evidence="12">
    <location>
        <begin position="1685"/>
        <end position="1735"/>
    </location>
</feature>
<dbReference type="CDD" id="cd00096">
    <property type="entry name" value="Ig"/>
    <property type="match status" value="1"/>
</dbReference>
<dbReference type="Pfam" id="PF13927">
    <property type="entry name" value="Ig_3"/>
    <property type="match status" value="1"/>
</dbReference>
<dbReference type="SMART" id="SM00209">
    <property type="entry name" value="TSP1"/>
    <property type="match status" value="7"/>
</dbReference>
<feature type="domain" description="BPTI/Kunitz inhibitor" evidence="12">
    <location>
        <begin position="1546"/>
        <end position="1596"/>
    </location>
</feature>
<sequence length="2943" mass="319998">MFSPSRGWLSPLLVWSTGILAVINTFPGGIEARATWGPWEESSECSRSCGLGVAFQERVCLHTGEDDNSDCVGPNKIYMACNIQDCPESSRDYRLEQCEVYDNVPFEGKYYQWEPYYGAPNKCELNCIAKGANFYVRHRPKVEDGTQCGPNTRDVCVDGVCKSVGCDLMLESGISEDKCRECGGDGSTCKTVQGVYHTENIRIGYNDFLYLPAGSTNVLIEETEPTGNYLSLRNKSGSYYLNAGHRIDFPKDLQVAGTVFSYKRQPHYFQAPESLSALGPTTEPVYIVLLYQGYKASIKYEYSVPMGAKSTGVTGEYTWGTGEWGECSKKCDTGYQLRNATCHKITSRELVPPYLCSFIEQPVVNRTCNTQRCPSRWHVGQWNPCTQTCDGGYQFRNVFCQMVDEDGDNLPVVLDDKRCYESVGRRPSYQRQCNTDIPCPTWQIGEWSLCNTVCGEGQKTRQVVCVAQHAIPGAVSSMLPDNMCNESARPNTTEACYQVPCEGVEWAVSEWSQCEGDCGMGMQSREVMCVDKTGKHQDEDLCDAARKPDSSRPCQNQALCSPMWHVSDWAKCSSSCGHGVQTRSVRCIRVDHSTGDSQEVSDDDCDIAKKPVEQQKCSKGPCDAMWFSGPWDKCSMPCAGGVKGRTVICYSPKLSKQVDASSCSGQPEPFAKEVCNILPCSVVGCKGSKYGCCPDDVTEALGPDFEGCEDVDVVEQVGCQTSEFGCCLDGVTSAKGPFMKGCPKFTCKETKYGCCLDEITPKDNAKGDGCPQSTQQDCGNMAYGCCPDGVIPAQGLNHFGCRREKTYENVESGKKLRELVVTKPSLLNGFDAEDLCPNGAGCEDGSGEVEECENTIYGCCDDGVTAAQGPQREGCLTVTTIRTPTGKEIEQTTKKIAGPYVPTALKPTPGVEVLTTVETSIPVATTPLSASTPLPPDVTEVFTPDGSSEAVPDTGSNEVLVGGCQGTQFGCCEDGVTAALDEDKLGCPVLVGGCAGTQHGCCADGETTALGPNKAGCPETKLVGGCAGTQHGCCADGVTSALGPDKAGCPEVEIVGGCAGTEHGCCADGLMFASGPDQEGCPEKELVGGCQGTQFGCCEDGITAALDEDKLGCPVLVGGCAGTQHGCCADGETTALGPNKAGCPETKLVGGCAGTQHGCCADGVTSARGPGKEGCPETQPVIDSSNEVAVTPAAVNCSHTFFGCCPDQKTPSQGPGFAGCLPEEDTSLPGCDVTFYGCCPDGATAAQGTQFAGCIDRDTVPCVRSTFGCCPNSVVAATGPDLEGCDGVLYVKDFCTMPGQMGKCRRFKVKWFFDTTYGGCNRFWYGGCDGNDNRFDSREQCQEVCVEPPGEGVCLLPVVRGGCQQNLSRWYFDQKTRSCKTFTYGGCLGNKNNFETRDACEQSCRKYVAVDTCKLPEVTGPCKGTFRRWYFDTRTGTCSKFLYGGCFGNENRFLTSADCERKCLKKIREETKVTHKKPSQEVCSLPKDPGPCKDLFRKWYFDQRDGQCKLFDFGGCFGNGNRFDTQTECLQICSGAKLPVLTLDKCSQPKKVGPCKALVPRWYYNQEIKLCELFQYGGCNANENNFKSKAECESECVKVTPTASAKVQEDGVITIDRCLLPKDPGPCLASLSYWAYNATWGYCTQFEYGGCLGNSNRFLTQEECMAECSTRIADRQLVGPSSDVCQLPKDQGPCRAFSQVYYYDSKEGKCKPFFYGGCGGNRNSFHTIEECVEKCGGPTERPNGVPGIVVEETLITQPTQPETGVPLQPDQPSADRGQEACFEHKSHGPCRGYFPTWYYDAESRACRRFVYGGCRGNNNRFQSWQECELFCQDATPPPSTVATTQLVRPAVEVTTVPPPTVGAPDPGPKITEPQTEEFDMCFEIPDPGPCTDFTFQWYYNLNLRECREFSYGGCHGNANRFASKEECNELCVLRHADKRDCPYGQEFMECGSACVRTCDAPNPPCTLKCVTRCQCPSDRPILHEGECIAEEKCPSSPVCLGGQVFNSCGSACAATCEEPNPFCTKQCAPRCECPPDRPILHEGKCITQKYCPAPLECPPDQVYMECGSACNRTCEDPDPVCTYQCVGRCQCPPEKPILHRGRCISQDYCPVQKECEGGQEFVRCGSACLRTCDNPKPVCTRECVAQCQCPSDRPLWHEGRCISLRYCPIKQDCPSDMIFESCGTACSPTCSDPNPVCTRPCVAGCQCPPERPILHQGRCITQEYCPVEQECPEGQVFTECGSPSACFRTCGEPNPVCSQECVARCQCPPEKPLQENGKCISLDECPKLPQKVCQGEMVFTVCGSACVRTCEDPDPVCTLQCVPHCQCPPEKPVLHEGRCIEKERCPVKKVNTLSGTDDICNLPSAVGECRIPTLRYYFNTKTQQCEPFTYGSCGGNENNFVNIIDCVERCGKGQGKGQGRHHDDIETTTSTSYPVFTTPLEVTPLLVVVDAGVGTTPTPEVTTEARRACPMFTCDKNCSYGFEKNRDGCHECQCYDPCQNAVCPENFECKVERMECEVEPCQPLVAICRQRIKPGACPAFGADHPSECQQMCNVDLDCDGDHKCCFNGCGTQCVAPYEEVPTTEAPELGCETSDYGCCLDNETPAQGYSLQGCPEEAPIILDVGDTEYTVEAGGSVTLTCTAQGSPMPQITWYKNRFPIVPYLMRRYRVLPDGSLDITKANASDSTGFICRAYNGVGRSALRDYTVTVTIPVTIAPGPSVVIVEPRASVSLLCEAFGNPAPNVTWSRRGEVVINDGRISVDENNTLTIADAYPQDEGDYLCTADNGISLVQRTVTLSLEQDVSVQVLVHNTTYTEDDTVNISCRALGYPVPRLEWLKDGQVLPEGDFLLRVDRGDLSILQAIPSDSGNYTCRASNNVQTVTATTTITVKPKFIPPPPGCLDQPFYADCSLIVEANLCDHKYFSKFCCLTCHRAGLLPQERYKT</sequence>
<dbReference type="Gene3D" id="4.10.410.10">
    <property type="entry name" value="Pancreatic trypsin inhibitor Kunitz domain"/>
    <property type="match status" value="10"/>
</dbReference>
<dbReference type="SMART" id="SM00131">
    <property type="entry name" value="KU"/>
    <property type="match status" value="10"/>
</dbReference>
<dbReference type="SUPFAM" id="SSF57262">
    <property type="entry name" value="Leech antihemostatic proteins"/>
    <property type="match status" value="1"/>
</dbReference>
<dbReference type="CDD" id="cd00199">
    <property type="entry name" value="WAP"/>
    <property type="match status" value="1"/>
</dbReference>
<feature type="domain" description="BPTI/Kunitz inhibitor" evidence="12">
    <location>
        <begin position="1618"/>
        <end position="1668"/>
    </location>
</feature>
<dbReference type="PROSITE" id="PS51390">
    <property type="entry name" value="WAP"/>
    <property type="match status" value="1"/>
</dbReference>
<dbReference type="PROSITE" id="PS50900">
    <property type="entry name" value="PLAC"/>
    <property type="match status" value="1"/>
</dbReference>
<evidence type="ECO:0000256" key="3">
    <source>
        <dbReference type="ARBA" id="ARBA00022525"/>
    </source>
</evidence>
<evidence type="ECO:0000256" key="5">
    <source>
        <dbReference type="ARBA" id="ARBA00022729"/>
    </source>
</evidence>
<evidence type="ECO:0000259" key="12">
    <source>
        <dbReference type="PROSITE" id="PS50279"/>
    </source>
</evidence>
<dbReference type="PROSITE" id="PS50092">
    <property type="entry name" value="TSP1"/>
    <property type="match status" value="7"/>
</dbReference>
<dbReference type="PRINTS" id="PR00759">
    <property type="entry name" value="BASICPTASE"/>
</dbReference>
<dbReference type="InterPro" id="IPR036179">
    <property type="entry name" value="Ig-like_dom_sf"/>
</dbReference>
<dbReference type="PROSITE" id="PS00280">
    <property type="entry name" value="BPTI_KUNITZ_1"/>
    <property type="match status" value="6"/>
</dbReference>
<dbReference type="PROSITE" id="PS51252">
    <property type="entry name" value="ANTISTASIN"/>
    <property type="match status" value="1"/>
</dbReference>
<dbReference type="PRINTS" id="PR01857">
    <property type="entry name" value="ADAMTSFAMILY"/>
</dbReference>
<dbReference type="InterPro" id="IPR004094">
    <property type="entry name" value="Antistasin-like"/>
</dbReference>
<dbReference type="Gene3D" id="2.10.25.10">
    <property type="entry name" value="Laminin"/>
    <property type="match status" value="7"/>
</dbReference>
<dbReference type="Gene3D" id="2.60.120.830">
    <property type="match status" value="1"/>
</dbReference>
<evidence type="ECO:0000256" key="1">
    <source>
        <dbReference type="ARBA" id="ARBA00004613"/>
    </source>
</evidence>
<dbReference type="Pfam" id="PF00090">
    <property type="entry name" value="TSP_1"/>
    <property type="match status" value="1"/>
</dbReference>
<evidence type="ECO:0000259" key="14">
    <source>
        <dbReference type="PROSITE" id="PS50900"/>
    </source>
</evidence>
<keyword evidence="3" id="KW-0964">Secreted</keyword>
<evidence type="ECO:0000259" key="15">
    <source>
        <dbReference type="PROSITE" id="PS51252"/>
    </source>
</evidence>
<dbReference type="OrthoDB" id="5950222at2759"/>
<dbReference type="Pfam" id="PF00014">
    <property type="entry name" value="Kunitz_BPTI"/>
    <property type="match status" value="10"/>
</dbReference>
<keyword evidence="5 11" id="KW-0732">Signal</keyword>
<dbReference type="InterPro" id="IPR020901">
    <property type="entry name" value="Prtase_inh_Kunz-CS"/>
</dbReference>
<dbReference type="Pfam" id="PF19030">
    <property type="entry name" value="TSP1_ADAMTS"/>
    <property type="match status" value="6"/>
</dbReference>
<dbReference type="InterPro" id="IPR013783">
    <property type="entry name" value="Ig-like_fold"/>
</dbReference>
<keyword evidence="2" id="KW-0217">Developmental protein</keyword>
<dbReference type="InterPro" id="IPR036084">
    <property type="entry name" value="Ser_inhib-like_sf"/>
</dbReference>
<feature type="domain" description="BPTI/Kunitz inhibitor" evidence="12">
    <location>
        <begin position="1881"/>
        <end position="1931"/>
    </location>
</feature>